<keyword evidence="2" id="KW-0472">Membrane</keyword>
<dbReference type="EMBL" id="JARBDR010000280">
    <property type="protein sequence ID" value="KAJ8316675.1"/>
    <property type="molecule type" value="Genomic_DNA"/>
</dbReference>
<dbReference type="Proteomes" id="UP001217089">
    <property type="component" value="Unassembled WGS sequence"/>
</dbReference>
<feature type="transmembrane region" description="Helical" evidence="2">
    <location>
        <begin position="33"/>
        <end position="59"/>
    </location>
</feature>
<name>A0ABQ9FKA3_TEGGR</name>
<evidence type="ECO:0000313" key="3">
    <source>
        <dbReference type="EMBL" id="KAJ8316675.1"/>
    </source>
</evidence>
<sequence>MVNKRNRCINVMSINSTCIVNYFQHIDMNFKKLTIVLITLIETLLFGGLLLGWSSLVYVLKEEGLFENLCDHHSKNGNLKADLMPENSTNITNTINEDISESKVNIKQLCTEQYTQLNLIFSIALSIGNVCTVFIGIADNRLGTKMTRLIFMTLFASGSMLLAFTSKENPWLLLPGLFFIAIGGFCLLMTNIHISFILNRGSTVYIGIISGCFDGSAAVQWVIKVLYEAGVGIKYINIAILNVVIVCLKTKLHPVTKDYNKDCDIIQTINHIEISAMHLSATNESGAKRQGDAQGISFPKEERNLS</sequence>
<feature type="transmembrane region" description="Helical" evidence="2">
    <location>
        <begin position="172"/>
        <end position="192"/>
    </location>
</feature>
<evidence type="ECO:0000313" key="4">
    <source>
        <dbReference type="Proteomes" id="UP001217089"/>
    </source>
</evidence>
<gene>
    <name evidence="3" type="ORF">KUTeg_005774</name>
</gene>
<feature type="transmembrane region" description="Helical" evidence="2">
    <location>
        <begin position="204"/>
        <end position="223"/>
    </location>
</feature>
<dbReference type="PANTHER" id="PTHR20765:SF1">
    <property type="entry name" value="EQUILIBRATIVE NUCLEOBASE TRANSPORTER 1"/>
    <property type="match status" value="1"/>
</dbReference>
<feature type="transmembrane region" description="Helical" evidence="2">
    <location>
        <begin position="119"/>
        <end position="137"/>
    </location>
</feature>
<protein>
    <submittedName>
        <fullName evidence="3">Uncharacterized protein</fullName>
    </submittedName>
</protein>
<accession>A0ABQ9FKA3</accession>
<feature type="transmembrane region" description="Helical" evidence="2">
    <location>
        <begin position="229"/>
        <end position="248"/>
    </location>
</feature>
<evidence type="ECO:0000256" key="2">
    <source>
        <dbReference type="SAM" id="Phobius"/>
    </source>
</evidence>
<feature type="transmembrane region" description="Helical" evidence="2">
    <location>
        <begin position="149"/>
        <end position="166"/>
    </location>
</feature>
<feature type="region of interest" description="Disordered" evidence="1">
    <location>
        <begin position="283"/>
        <end position="306"/>
    </location>
</feature>
<reference evidence="3 4" key="1">
    <citation type="submission" date="2022-12" db="EMBL/GenBank/DDBJ databases">
        <title>Chromosome-level genome of Tegillarca granosa.</title>
        <authorList>
            <person name="Kim J."/>
        </authorList>
    </citation>
    <scope>NUCLEOTIDE SEQUENCE [LARGE SCALE GENOMIC DNA]</scope>
    <source>
        <strain evidence="3">Teg-2019</strain>
        <tissue evidence="3">Adductor muscle</tissue>
    </source>
</reference>
<keyword evidence="2" id="KW-1133">Transmembrane helix</keyword>
<dbReference type="InterPro" id="IPR027197">
    <property type="entry name" value="SLC43A3"/>
</dbReference>
<keyword evidence="4" id="KW-1185">Reference proteome</keyword>
<evidence type="ECO:0000256" key="1">
    <source>
        <dbReference type="SAM" id="MobiDB-lite"/>
    </source>
</evidence>
<dbReference type="PANTHER" id="PTHR20765">
    <property type="entry name" value="SOLUTE CARRIER FAMILY 43 MEMBER 3-RELATED"/>
    <property type="match status" value="1"/>
</dbReference>
<dbReference type="InterPro" id="IPR036259">
    <property type="entry name" value="MFS_trans_sf"/>
</dbReference>
<comment type="caution">
    <text evidence="3">The sequence shown here is derived from an EMBL/GenBank/DDBJ whole genome shotgun (WGS) entry which is preliminary data.</text>
</comment>
<organism evidence="3 4">
    <name type="scientific">Tegillarca granosa</name>
    <name type="common">Malaysian cockle</name>
    <name type="synonym">Anadara granosa</name>
    <dbReference type="NCBI Taxonomy" id="220873"/>
    <lineage>
        <taxon>Eukaryota</taxon>
        <taxon>Metazoa</taxon>
        <taxon>Spiralia</taxon>
        <taxon>Lophotrochozoa</taxon>
        <taxon>Mollusca</taxon>
        <taxon>Bivalvia</taxon>
        <taxon>Autobranchia</taxon>
        <taxon>Pteriomorphia</taxon>
        <taxon>Arcoida</taxon>
        <taxon>Arcoidea</taxon>
        <taxon>Arcidae</taxon>
        <taxon>Tegillarca</taxon>
    </lineage>
</organism>
<keyword evidence="2" id="KW-0812">Transmembrane</keyword>
<dbReference type="Gene3D" id="1.20.1250.20">
    <property type="entry name" value="MFS general substrate transporter like domains"/>
    <property type="match status" value="1"/>
</dbReference>
<dbReference type="SUPFAM" id="SSF103473">
    <property type="entry name" value="MFS general substrate transporter"/>
    <property type="match status" value="1"/>
</dbReference>
<proteinExistence type="predicted"/>